<accession>A0ABR2RF63</accession>
<comment type="caution">
    <text evidence="3">The sequence shown here is derived from an EMBL/GenBank/DDBJ whole genome shotgun (WGS) entry which is preliminary data.</text>
</comment>
<gene>
    <name evidence="3" type="ORF">V6N11_044411</name>
</gene>
<protein>
    <submittedName>
        <fullName evidence="3">Uncharacterized protein</fullName>
    </submittedName>
</protein>
<feature type="compositionally biased region" description="Basic residues" evidence="1">
    <location>
        <begin position="1"/>
        <end position="17"/>
    </location>
</feature>
<keyword evidence="2" id="KW-1133">Transmembrane helix</keyword>
<dbReference type="Proteomes" id="UP001396334">
    <property type="component" value="Unassembled WGS sequence"/>
</dbReference>
<feature type="region of interest" description="Disordered" evidence="1">
    <location>
        <begin position="1"/>
        <end position="21"/>
    </location>
</feature>
<dbReference type="EMBL" id="JBBPBN010000023">
    <property type="protein sequence ID" value="KAK9011564.1"/>
    <property type="molecule type" value="Genomic_DNA"/>
</dbReference>
<name>A0ABR2RF63_9ROSI</name>
<evidence type="ECO:0000256" key="1">
    <source>
        <dbReference type="SAM" id="MobiDB-lite"/>
    </source>
</evidence>
<sequence length="190" mass="20893">MHGRIRSSLHRLQRCRTRPPQGGEVIPAAATQQQAAGWAVALDFECLNVHVHGGNLQPLHAWQAQTKLQRCRTRPSQGGEVVPAASAQQQATCWAVALSRFGGQGHLKVARWSPQHAPAPQVHGSTAEVAPQTDQASSRWRAPPRTVVFGLFPNFFPFVLSGHVISASMLGLLDFSIVNYWVCEEWLAMY</sequence>
<proteinExistence type="predicted"/>
<organism evidence="3 4">
    <name type="scientific">Hibiscus sabdariffa</name>
    <name type="common">roselle</name>
    <dbReference type="NCBI Taxonomy" id="183260"/>
    <lineage>
        <taxon>Eukaryota</taxon>
        <taxon>Viridiplantae</taxon>
        <taxon>Streptophyta</taxon>
        <taxon>Embryophyta</taxon>
        <taxon>Tracheophyta</taxon>
        <taxon>Spermatophyta</taxon>
        <taxon>Magnoliopsida</taxon>
        <taxon>eudicotyledons</taxon>
        <taxon>Gunneridae</taxon>
        <taxon>Pentapetalae</taxon>
        <taxon>rosids</taxon>
        <taxon>malvids</taxon>
        <taxon>Malvales</taxon>
        <taxon>Malvaceae</taxon>
        <taxon>Malvoideae</taxon>
        <taxon>Hibiscus</taxon>
    </lineage>
</organism>
<keyword evidence="2" id="KW-0472">Membrane</keyword>
<keyword evidence="4" id="KW-1185">Reference proteome</keyword>
<evidence type="ECO:0000313" key="3">
    <source>
        <dbReference type="EMBL" id="KAK9011564.1"/>
    </source>
</evidence>
<reference evidence="3 4" key="1">
    <citation type="journal article" date="2024" name="G3 (Bethesda)">
        <title>Genome assembly of Hibiscus sabdariffa L. provides insights into metabolisms of medicinal natural products.</title>
        <authorList>
            <person name="Kim T."/>
        </authorList>
    </citation>
    <scope>NUCLEOTIDE SEQUENCE [LARGE SCALE GENOMIC DNA]</scope>
    <source>
        <strain evidence="3">TK-2024</strain>
        <tissue evidence="3">Old leaves</tissue>
    </source>
</reference>
<keyword evidence="2" id="KW-0812">Transmembrane</keyword>
<evidence type="ECO:0000256" key="2">
    <source>
        <dbReference type="SAM" id="Phobius"/>
    </source>
</evidence>
<feature type="transmembrane region" description="Helical" evidence="2">
    <location>
        <begin position="147"/>
        <end position="172"/>
    </location>
</feature>
<evidence type="ECO:0000313" key="4">
    <source>
        <dbReference type="Proteomes" id="UP001396334"/>
    </source>
</evidence>